<dbReference type="InterPro" id="IPR035897">
    <property type="entry name" value="Toll_tir_struct_dom_sf"/>
</dbReference>
<evidence type="ECO:0000259" key="3">
    <source>
        <dbReference type="Pfam" id="PF19955"/>
    </source>
</evidence>
<evidence type="ECO:0000256" key="1">
    <source>
        <dbReference type="SAM" id="MobiDB-lite"/>
    </source>
</evidence>
<comment type="caution">
    <text evidence="4">The sequence shown here is derived from an EMBL/GenBank/DDBJ whole genome shotgun (WGS) entry which is preliminary data.</text>
</comment>
<evidence type="ECO:0000313" key="5">
    <source>
        <dbReference type="Proteomes" id="UP000179627"/>
    </source>
</evidence>
<dbReference type="RefSeq" id="WP_131803102.1">
    <property type="nucleotide sequence ID" value="NZ_MBLM01000129.1"/>
</dbReference>
<dbReference type="OrthoDB" id="8253226at2"/>
<dbReference type="SUPFAM" id="SSF52200">
    <property type="entry name" value="Toll/Interleukin receptor TIR domain"/>
    <property type="match status" value="1"/>
</dbReference>
<protein>
    <recommendedName>
        <fullName evidence="6">TIR domain-containing protein</fullName>
    </recommendedName>
</protein>
<feature type="domain" description="Effector-associated" evidence="3">
    <location>
        <begin position="31"/>
        <end position="119"/>
    </location>
</feature>
<reference evidence="5" key="1">
    <citation type="submission" date="2016-07" db="EMBL/GenBank/DDBJ databases">
        <title>Sequence Frankia sp. strain CcI1.17.</title>
        <authorList>
            <person name="Ghodhbane-Gtari F."/>
            <person name="Swanson E."/>
            <person name="Gueddou A."/>
            <person name="Morris K."/>
            <person name="Hezbri K."/>
            <person name="Ktari A."/>
            <person name="Nouioui I."/>
            <person name="Abebe-Akele F."/>
            <person name="Simpson S."/>
            <person name="Thomas K."/>
            <person name="Gtari M."/>
            <person name="Tisa L.S."/>
            <person name="Hurst S."/>
        </authorList>
    </citation>
    <scope>NUCLEOTIDE SEQUENCE [LARGE SCALE GENOMIC DNA]</scope>
    <source>
        <strain evidence="5">Cc1.17</strain>
    </source>
</reference>
<organism evidence="4 5">
    <name type="scientific">Parafrankia colletiae</name>
    <dbReference type="NCBI Taxonomy" id="573497"/>
    <lineage>
        <taxon>Bacteria</taxon>
        <taxon>Bacillati</taxon>
        <taxon>Actinomycetota</taxon>
        <taxon>Actinomycetes</taxon>
        <taxon>Frankiales</taxon>
        <taxon>Frankiaceae</taxon>
        <taxon>Parafrankia</taxon>
    </lineage>
</organism>
<feature type="compositionally biased region" description="Low complexity" evidence="1">
    <location>
        <begin position="1"/>
        <end position="11"/>
    </location>
</feature>
<evidence type="ECO:0008006" key="6">
    <source>
        <dbReference type="Google" id="ProtNLM"/>
    </source>
</evidence>
<gene>
    <name evidence="4" type="ORF">CC117_22295</name>
</gene>
<name>A0A1S1QK26_9ACTN</name>
<feature type="domain" description="TIR" evidence="2">
    <location>
        <begin position="155"/>
        <end position="275"/>
    </location>
</feature>
<feature type="region of interest" description="Disordered" evidence="1">
    <location>
        <begin position="1"/>
        <end position="33"/>
    </location>
</feature>
<dbReference type="InterPro" id="IPR045430">
    <property type="entry name" value="EAD1"/>
</dbReference>
<feature type="compositionally biased region" description="Pro residues" evidence="1">
    <location>
        <begin position="14"/>
        <end position="29"/>
    </location>
</feature>
<dbReference type="Pfam" id="PF13676">
    <property type="entry name" value="TIR_2"/>
    <property type="match status" value="1"/>
</dbReference>
<dbReference type="EMBL" id="MBLM01000129">
    <property type="protein sequence ID" value="OHV34037.1"/>
    <property type="molecule type" value="Genomic_DNA"/>
</dbReference>
<evidence type="ECO:0000313" key="4">
    <source>
        <dbReference type="EMBL" id="OHV34037.1"/>
    </source>
</evidence>
<evidence type="ECO:0000259" key="2">
    <source>
        <dbReference type="Pfam" id="PF13676"/>
    </source>
</evidence>
<feature type="region of interest" description="Disordered" evidence="1">
    <location>
        <begin position="123"/>
        <end position="155"/>
    </location>
</feature>
<dbReference type="Proteomes" id="UP000179627">
    <property type="component" value="Unassembled WGS sequence"/>
</dbReference>
<dbReference type="InterPro" id="IPR000157">
    <property type="entry name" value="TIR_dom"/>
</dbReference>
<proteinExistence type="predicted"/>
<dbReference type="GO" id="GO:0007165">
    <property type="term" value="P:signal transduction"/>
    <property type="evidence" value="ECO:0007669"/>
    <property type="project" value="InterPro"/>
</dbReference>
<dbReference type="AlphaFoldDB" id="A0A1S1QK26"/>
<accession>A0A1S1QK26</accession>
<keyword evidence="5" id="KW-1185">Reference proteome</keyword>
<sequence length="296" mass="32185">MTTHLPGTPDLPEADPPPAEPPAGWPPDDLPLSRSDLRRFRAELATVAPDRTSAEMLLGELGVPPRRLPSFHSTSEHAWFEVFRALEAGIVAQPCRRLLAAALARYPANGVFRDLHDRFLAGRPGDPALSMTGAGQTSPPPPPAQPAPPPHAPTVFLAHDREDQSKVRALAELLTTAGFTPWVGSEMVTGGSRRDLVVRRAVLDCDFFVPCLSARVLGRPSQLHREIRIALDRADELPDHVVFIVPARLDECDLPSDLQEYQWVDLFAAGGVDQLLRALRASTPSARNSRSGPSGR</sequence>
<dbReference type="Gene3D" id="3.40.50.10140">
    <property type="entry name" value="Toll/interleukin-1 receptor homology (TIR) domain"/>
    <property type="match status" value="1"/>
</dbReference>
<feature type="compositionally biased region" description="Pro residues" evidence="1">
    <location>
        <begin position="138"/>
        <end position="152"/>
    </location>
</feature>
<dbReference type="Pfam" id="PF19955">
    <property type="entry name" value="EAD1"/>
    <property type="match status" value="1"/>
</dbReference>